<dbReference type="InterPro" id="IPR036047">
    <property type="entry name" value="F-box-like_dom_sf"/>
</dbReference>
<dbReference type="Gene3D" id="3.80.10.10">
    <property type="entry name" value="Ribonuclease Inhibitor"/>
    <property type="match status" value="1"/>
</dbReference>
<dbReference type="SUPFAM" id="SSF52047">
    <property type="entry name" value="RNI-like"/>
    <property type="match status" value="1"/>
</dbReference>
<protein>
    <recommendedName>
        <fullName evidence="1">F-box domain-containing protein</fullName>
    </recommendedName>
</protein>
<dbReference type="InterPro" id="IPR053781">
    <property type="entry name" value="F-box_AtFBL13-like"/>
</dbReference>
<dbReference type="OrthoDB" id="673865at2759"/>
<dbReference type="SMART" id="SM00579">
    <property type="entry name" value="FBD"/>
    <property type="match status" value="1"/>
</dbReference>
<feature type="domain" description="F-box" evidence="1">
    <location>
        <begin position="6"/>
        <end position="54"/>
    </location>
</feature>
<keyword evidence="3" id="KW-1185">Reference proteome</keyword>
<dbReference type="Proteomes" id="UP000029120">
    <property type="component" value="Chromosome 5"/>
</dbReference>
<dbReference type="OMA" id="FEAEIKH"/>
<dbReference type="CDD" id="cd22160">
    <property type="entry name" value="F-box_AtFBL13-like"/>
    <property type="match status" value="1"/>
</dbReference>
<dbReference type="PANTHER" id="PTHR31900">
    <property type="entry name" value="F-BOX/RNI SUPERFAMILY PROTEIN-RELATED"/>
    <property type="match status" value="1"/>
</dbReference>
<organism evidence="2 3">
    <name type="scientific">Arabis alpina</name>
    <name type="common">Alpine rock-cress</name>
    <dbReference type="NCBI Taxonomy" id="50452"/>
    <lineage>
        <taxon>Eukaryota</taxon>
        <taxon>Viridiplantae</taxon>
        <taxon>Streptophyta</taxon>
        <taxon>Embryophyta</taxon>
        <taxon>Tracheophyta</taxon>
        <taxon>Spermatophyta</taxon>
        <taxon>Magnoliopsida</taxon>
        <taxon>eudicotyledons</taxon>
        <taxon>Gunneridae</taxon>
        <taxon>Pentapetalae</taxon>
        <taxon>rosids</taxon>
        <taxon>malvids</taxon>
        <taxon>Brassicales</taxon>
        <taxon>Brassicaceae</taxon>
        <taxon>Arabideae</taxon>
        <taxon>Arabis</taxon>
    </lineage>
</organism>
<name>A0A087GZV5_ARAAL</name>
<accession>A0A087GZV5</accession>
<evidence type="ECO:0000313" key="3">
    <source>
        <dbReference type="Proteomes" id="UP000029120"/>
    </source>
</evidence>
<dbReference type="AlphaFoldDB" id="A0A087GZV5"/>
<dbReference type="InterPro" id="IPR001810">
    <property type="entry name" value="F-box_dom"/>
</dbReference>
<dbReference type="InterPro" id="IPR032675">
    <property type="entry name" value="LRR_dom_sf"/>
</dbReference>
<dbReference type="InterPro" id="IPR050232">
    <property type="entry name" value="FBL13/AtMIF1-like"/>
</dbReference>
<dbReference type="EMBL" id="CM002873">
    <property type="protein sequence ID" value="KFK35407.1"/>
    <property type="molecule type" value="Genomic_DNA"/>
</dbReference>
<dbReference type="eggNOG" id="ENOG502QVFC">
    <property type="taxonomic scope" value="Eukaryota"/>
</dbReference>
<dbReference type="PANTHER" id="PTHR31900:SF34">
    <property type="entry name" value="EMB|CAB62440.1-RELATED"/>
    <property type="match status" value="1"/>
</dbReference>
<sequence>MDSRNLTRLSCLPDVLLVLIISNLRFKEAVKTSVLAKRWKNLYRETTKVSFKESDFVKISVSDNEEAKNEVRVSFVRYMVDWVSSFPGEAIESFEVSLSKPVAFETEINSLIGFVVSKKVKNLVLDFSEPSWTTSNQVCVFPLPECVYNLATLESLKLFACGFIPSRFSNIGSMKSLCFGWIQLGKIMSLIKKSPLLESLTIQNCWNVGLDMISRDNNRLTELIFENCDFATEYSTLDVANIQIFKYIGKFHYFQFMEENKNINEAYLDYGAETEYDDATGTYLCGLLYDLKSAKKLTVCQFLTQLIKDDDPVRLQAPMETKDLVMKTNLQPSEFVGIRLMINSCPDLETITFVMVPPTPVSSMPLGFEPDEYWTVKLSHKCLKSTLKVVEVKNFSGGLRECQVLQYLIRYGRVLERVDMYLSSELDDGHKILAHTAARMIGTMFVKGSSRVRILLHNV</sequence>
<proteinExistence type="predicted"/>
<reference evidence="3" key="1">
    <citation type="journal article" date="2015" name="Nat. Plants">
        <title>Genome expansion of Arabis alpina linked with retrotransposition and reduced symmetric DNA methylation.</title>
        <authorList>
            <person name="Willing E.M."/>
            <person name="Rawat V."/>
            <person name="Mandakova T."/>
            <person name="Maumus F."/>
            <person name="James G.V."/>
            <person name="Nordstroem K.J."/>
            <person name="Becker C."/>
            <person name="Warthmann N."/>
            <person name="Chica C."/>
            <person name="Szarzynska B."/>
            <person name="Zytnicki M."/>
            <person name="Albani M.C."/>
            <person name="Kiefer C."/>
            <person name="Bergonzi S."/>
            <person name="Castaings L."/>
            <person name="Mateos J.L."/>
            <person name="Berns M.C."/>
            <person name="Bujdoso N."/>
            <person name="Piofczyk T."/>
            <person name="de Lorenzo L."/>
            <person name="Barrero-Sicilia C."/>
            <person name="Mateos I."/>
            <person name="Piednoel M."/>
            <person name="Hagmann J."/>
            <person name="Chen-Min-Tao R."/>
            <person name="Iglesias-Fernandez R."/>
            <person name="Schuster S.C."/>
            <person name="Alonso-Blanco C."/>
            <person name="Roudier F."/>
            <person name="Carbonero P."/>
            <person name="Paz-Ares J."/>
            <person name="Davis S.J."/>
            <person name="Pecinka A."/>
            <person name="Quesneville H."/>
            <person name="Colot V."/>
            <person name="Lysak M.A."/>
            <person name="Weigel D."/>
            <person name="Coupland G."/>
            <person name="Schneeberger K."/>
        </authorList>
    </citation>
    <scope>NUCLEOTIDE SEQUENCE [LARGE SCALE GENOMIC DNA]</scope>
    <source>
        <strain evidence="3">cv. Pajares</strain>
    </source>
</reference>
<dbReference type="Pfam" id="PF08387">
    <property type="entry name" value="FBD"/>
    <property type="match status" value="1"/>
</dbReference>
<evidence type="ECO:0000313" key="2">
    <source>
        <dbReference type="EMBL" id="KFK35407.1"/>
    </source>
</evidence>
<dbReference type="PROSITE" id="PS50181">
    <property type="entry name" value="FBOX"/>
    <property type="match status" value="1"/>
</dbReference>
<dbReference type="InterPro" id="IPR006566">
    <property type="entry name" value="FBD"/>
</dbReference>
<dbReference type="Pfam" id="PF00646">
    <property type="entry name" value="F-box"/>
    <property type="match status" value="1"/>
</dbReference>
<dbReference type="SUPFAM" id="SSF81383">
    <property type="entry name" value="F-box domain"/>
    <property type="match status" value="1"/>
</dbReference>
<evidence type="ECO:0000259" key="1">
    <source>
        <dbReference type="PROSITE" id="PS50181"/>
    </source>
</evidence>
<gene>
    <name evidence="2" type="ordered locus">AALP_Aa5g280700</name>
</gene>
<dbReference type="Gramene" id="KFK35407">
    <property type="protein sequence ID" value="KFK35407"/>
    <property type="gene ID" value="AALP_AA5G280700"/>
</dbReference>